<evidence type="ECO:0000313" key="3">
    <source>
        <dbReference type="Proteomes" id="UP000275456"/>
    </source>
</evidence>
<name>A0A3N2AQG1_9MICO</name>
<protein>
    <recommendedName>
        <fullName evidence="4">DUF3073 family protein</fullName>
    </recommendedName>
</protein>
<evidence type="ECO:0000256" key="1">
    <source>
        <dbReference type="SAM" id="MobiDB-lite"/>
    </source>
</evidence>
<dbReference type="InterPro" id="IPR021426">
    <property type="entry name" value="DUF3073"/>
</dbReference>
<proteinExistence type="predicted"/>
<comment type="caution">
    <text evidence="2">The sequence shown here is derived from an EMBL/GenBank/DDBJ whole genome shotgun (WGS) entry which is preliminary data.</text>
</comment>
<keyword evidence="3" id="KW-1185">Reference proteome</keyword>
<evidence type="ECO:0008006" key="4">
    <source>
        <dbReference type="Google" id="ProtNLM"/>
    </source>
</evidence>
<reference evidence="2 3" key="1">
    <citation type="submission" date="2018-11" db="EMBL/GenBank/DDBJ databases">
        <title>Sequencing the genomes of 1000 actinobacteria strains.</title>
        <authorList>
            <person name="Klenk H.-P."/>
        </authorList>
    </citation>
    <scope>NUCLEOTIDE SEQUENCE [LARGE SCALE GENOMIC DNA]</scope>
    <source>
        <strain evidence="2 3">DSM 9580</strain>
    </source>
</reference>
<dbReference type="RefSeq" id="WP_123696346.1">
    <property type="nucleotide sequence ID" value="NZ_RKHJ01000001.1"/>
</dbReference>
<dbReference type="Pfam" id="PF11273">
    <property type="entry name" value="DUF3073"/>
    <property type="match status" value="1"/>
</dbReference>
<dbReference type="EMBL" id="RKHJ01000001">
    <property type="protein sequence ID" value="ROR65236.1"/>
    <property type="molecule type" value="Genomic_DNA"/>
</dbReference>
<dbReference type="AlphaFoldDB" id="A0A3N2AQG1"/>
<evidence type="ECO:0000313" key="2">
    <source>
        <dbReference type="EMBL" id="ROR65236.1"/>
    </source>
</evidence>
<gene>
    <name evidence="2" type="ORF">EDD26_0601</name>
</gene>
<accession>A0A3N2AQG1</accession>
<dbReference type="Proteomes" id="UP000275456">
    <property type="component" value="Unassembled WGS sequence"/>
</dbReference>
<dbReference type="OrthoDB" id="3217921at2"/>
<feature type="region of interest" description="Disordered" evidence="1">
    <location>
        <begin position="53"/>
        <end position="73"/>
    </location>
</feature>
<sequence length="73" mass="8025">MGRGRQKAKHTKLARELKSFSPNINYNVLAAELGATPEAGPDAEKWADYAEYAPGTETDDDDYADEYQTGRSA</sequence>
<organism evidence="2 3">
    <name type="scientific">Agrococcus jenensis</name>
    <dbReference type="NCBI Taxonomy" id="46353"/>
    <lineage>
        <taxon>Bacteria</taxon>
        <taxon>Bacillati</taxon>
        <taxon>Actinomycetota</taxon>
        <taxon>Actinomycetes</taxon>
        <taxon>Micrococcales</taxon>
        <taxon>Microbacteriaceae</taxon>
        <taxon>Agrococcus</taxon>
    </lineage>
</organism>